<feature type="region of interest" description="Disordered" evidence="1">
    <location>
        <begin position="134"/>
        <end position="153"/>
    </location>
</feature>
<dbReference type="EMBL" id="PYAV01000011">
    <property type="protein sequence ID" value="PSL43223.1"/>
    <property type="molecule type" value="Genomic_DNA"/>
</dbReference>
<accession>A0A2P8HAG8</accession>
<feature type="signal peptide" evidence="2">
    <location>
        <begin position="1"/>
        <end position="18"/>
    </location>
</feature>
<dbReference type="Proteomes" id="UP000242310">
    <property type="component" value="Unassembled WGS sequence"/>
</dbReference>
<feature type="chain" id="PRO_5038928079" evidence="2">
    <location>
        <begin position="19"/>
        <end position="207"/>
    </location>
</feature>
<keyword evidence="2" id="KW-0732">Signal</keyword>
<evidence type="ECO:0000256" key="1">
    <source>
        <dbReference type="SAM" id="MobiDB-lite"/>
    </source>
</evidence>
<proteinExistence type="predicted"/>
<name>A0A2P8HAG8_9BACI</name>
<evidence type="ECO:0000313" key="4">
    <source>
        <dbReference type="Proteomes" id="UP000242310"/>
    </source>
</evidence>
<dbReference type="PROSITE" id="PS51257">
    <property type="entry name" value="PROKAR_LIPOPROTEIN"/>
    <property type="match status" value="1"/>
</dbReference>
<dbReference type="RefSeq" id="WP_106589367.1">
    <property type="nucleotide sequence ID" value="NZ_PYAV01000011.1"/>
</dbReference>
<evidence type="ECO:0000313" key="3">
    <source>
        <dbReference type="EMBL" id="PSL43223.1"/>
    </source>
</evidence>
<comment type="caution">
    <text evidence="3">The sequence shown here is derived from an EMBL/GenBank/DDBJ whole genome shotgun (WGS) entry which is preliminary data.</text>
</comment>
<sequence length="207" mass="22747">MKAKSTAALLLSAGLVTACSSDEPEINTIQHADLSDREELINMAHGPSSYIYDVNAGSNYNTMEVWVELYEGQDLVDDEFLHIDTEIDGMSHIKFYRDSELSERADDHHQDELGIVVNGAEEFPAHTKGYFEPPVDEEGSRKGGGQVSATQEHPVSIQDNDEAIIAAKQFRASNTTLGFDILDGETVDTGMFEASDITFVVRAAFAR</sequence>
<evidence type="ECO:0000256" key="2">
    <source>
        <dbReference type="SAM" id="SignalP"/>
    </source>
</evidence>
<dbReference type="AlphaFoldDB" id="A0A2P8HAG8"/>
<gene>
    <name evidence="3" type="ORF">B0H94_11146</name>
</gene>
<protein>
    <submittedName>
        <fullName evidence="3">Uncharacterized protein</fullName>
    </submittedName>
</protein>
<organism evidence="3 4">
    <name type="scientific">Salsuginibacillus halophilus</name>
    <dbReference type="NCBI Taxonomy" id="517424"/>
    <lineage>
        <taxon>Bacteria</taxon>
        <taxon>Bacillati</taxon>
        <taxon>Bacillota</taxon>
        <taxon>Bacilli</taxon>
        <taxon>Bacillales</taxon>
        <taxon>Bacillaceae</taxon>
        <taxon>Salsuginibacillus</taxon>
    </lineage>
</organism>
<keyword evidence="4" id="KW-1185">Reference proteome</keyword>
<reference evidence="3 4" key="1">
    <citation type="submission" date="2018-03" db="EMBL/GenBank/DDBJ databases">
        <title>Genomic Encyclopedia of Type Strains, Phase III (KMG-III): the genomes of soil and plant-associated and newly described type strains.</title>
        <authorList>
            <person name="Whitman W."/>
        </authorList>
    </citation>
    <scope>NUCLEOTIDE SEQUENCE [LARGE SCALE GENOMIC DNA]</scope>
    <source>
        <strain evidence="3 4">CGMCC 1.07653</strain>
    </source>
</reference>